<proteinExistence type="predicted"/>
<accession>A0A671RI10</accession>
<reference evidence="2" key="1">
    <citation type="submission" date="2025-08" db="UniProtKB">
        <authorList>
            <consortium name="Ensembl"/>
        </authorList>
    </citation>
    <scope>IDENTIFICATION</scope>
</reference>
<protein>
    <submittedName>
        <fullName evidence="2">Uncharacterized protein</fullName>
    </submittedName>
</protein>
<organism evidence="2 3">
    <name type="scientific">Sinocyclocheilus anshuiensis</name>
    <dbReference type="NCBI Taxonomy" id="1608454"/>
    <lineage>
        <taxon>Eukaryota</taxon>
        <taxon>Metazoa</taxon>
        <taxon>Chordata</taxon>
        <taxon>Craniata</taxon>
        <taxon>Vertebrata</taxon>
        <taxon>Euteleostomi</taxon>
        <taxon>Actinopterygii</taxon>
        <taxon>Neopterygii</taxon>
        <taxon>Teleostei</taxon>
        <taxon>Ostariophysi</taxon>
        <taxon>Cypriniformes</taxon>
        <taxon>Cyprinidae</taxon>
        <taxon>Cyprininae</taxon>
        <taxon>Sinocyclocheilus</taxon>
    </lineage>
</organism>
<feature type="transmembrane region" description="Helical" evidence="1">
    <location>
        <begin position="6"/>
        <end position="25"/>
    </location>
</feature>
<sequence>MKRLYFIEPIVAIYAFASFMVYPLVQQYVYRRLWLEITNSSYPVSDNTSHCTANSTSHTELSSIYLSESRKIDVIDCCLWQHYLKDHSSGKPCFLCWCSVSMHA</sequence>
<evidence type="ECO:0000313" key="2">
    <source>
        <dbReference type="Ensembl" id="ENSSANP00000082897.1"/>
    </source>
</evidence>
<dbReference type="AlphaFoldDB" id="A0A671RI10"/>
<keyword evidence="3" id="KW-1185">Reference proteome</keyword>
<name>A0A671RI10_9TELE</name>
<reference evidence="2" key="2">
    <citation type="submission" date="2025-09" db="UniProtKB">
        <authorList>
            <consortium name="Ensembl"/>
        </authorList>
    </citation>
    <scope>IDENTIFICATION</scope>
</reference>
<keyword evidence="1" id="KW-0472">Membrane</keyword>
<keyword evidence="1" id="KW-1133">Transmembrane helix</keyword>
<evidence type="ECO:0000313" key="3">
    <source>
        <dbReference type="Proteomes" id="UP000472260"/>
    </source>
</evidence>
<keyword evidence="1" id="KW-0812">Transmembrane</keyword>
<dbReference type="Proteomes" id="UP000472260">
    <property type="component" value="Unassembled WGS sequence"/>
</dbReference>
<evidence type="ECO:0000256" key="1">
    <source>
        <dbReference type="SAM" id="Phobius"/>
    </source>
</evidence>
<dbReference type="Ensembl" id="ENSSANT00000088092.1">
    <property type="protein sequence ID" value="ENSSANP00000082897.1"/>
    <property type="gene ID" value="ENSSANG00000041107.1"/>
</dbReference>